<dbReference type="EMBL" id="CP015378">
    <property type="protein sequence ID" value="ANC78636.1"/>
    <property type="molecule type" value="Genomic_DNA"/>
</dbReference>
<dbReference type="InterPro" id="IPR039564">
    <property type="entry name" value="Peptidase_C39-like"/>
</dbReference>
<dbReference type="InterPro" id="IPR003646">
    <property type="entry name" value="SH3-like_bac-type"/>
</dbReference>
<dbReference type="Proteomes" id="UP000076623">
    <property type="component" value="Chromosome"/>
</dbReference>
<dbReference type="SMART" id="SM00287">
    <property type="entry name" value="SH3b"/>
    <property type="match status" value="1"/>
</dbReference>
<proteinExistence type="predicted"/>
<accession>A0A160IQU6</accession>
<protein>
    <recommendedName>
        <fullName evidence="2">SH3b domain-containing protein</fullName>
    </recommendedName>
</protein>
<dbReference type="Pfam" id="PF13529">
    <property type="entry name" value="Peptidase_C39_2"/>
    <property type="match status" value="1"/>
</dbReference>
<organism evidence="3 4">
    <name type="scientific">Fictibacillus phosphorivorans</name>
    <dbReference type="NCBI Taxonomy" id="1221500"/>
    <lineage>
        <taxon>Bacteria</taxon>
        <taxon>Bacillati</taxon>
        <taxon>Bacillota</taxon>
        <taxon>Bacilli</taxon>
        <taxon>Bacillales</taxon>
        <taxon>Fictibacillaceae</taxon>
        <taxon>Fictibacillus</taxon>
    </lineage>
</organism>
<feature type="signal peptide" evidence="1">
    <location>
        <begin position="1"/>
        <end position="23"/>
    </location>
</feature>
<keyword evidence="4" id="KW-1185">Reference proteome</keyword>
<dbReference type="CDD" id="cd02549">
    <property type="entry name" value="Peptidase_C39A"/>
    <property type="match status" value="1"/>
</dbReference>
<evidence type="ECO:0000313" key="3">
    <source>
        <dbReference type="EMBL" id="ANC78636.1"/>
    </source>
</evidence>
<sequence>MKFVLKSLVLFCMVFTAVAFTHADDASAAASINKTYYVKGDIVNIRSGTGTNYPTVTQVKYGTKLQAFQYAYNSKKEVWYHVTLPNGQKGWIASWLITSTAPAYSPINAPLISQMPELPRGCEVTSLAMMLHHAGKKVSKMTLAYEVKEDPTPYRKVDGKVYFGNPNVGFVGNMYTYNKPGYGVYNKPVESLARQYLGNRVVNLSGQSFTEVKKQLDKKKPVWVIANSWFTKLPESQFTYFYTPQGKIKVTYREHSVLVTGYSGGYVYFNDPLSNQKNRKLRLNNFIAAWEQMGKQAISYN</sequence>
<dbReference type="Gene3D" id="3.90.70.10">
    <property type="entry name" value="Cysteine proteinases"/>
    <property type="match status" value="1"/>
</dbReference>
<name>A0A160IQU6_9BACL</name>
<dbReference type="Pfam" id="PF08239">
    <property type="entry name" value="SH3_3"/>
    <property type="match status" value="1"/>
</dbReference>
<dbReference type="PANTHER" id="PTHR37806:SF1">
    <property type="entry name" value="PEPTIDASE C39-LIKE DOMAIN-CONTAINING PROTEIN"/>
    <property type="match status" value="1"/>
</dbReference>
<keyword evidence="1" id="KW-0732">Signal</keyword>
<dbReference type="STRING" id="1221500.ABE65_018270"/>
<dbReference type="Gene3D" id="2.30.30.40">
    <property type="entry name" value="SH3 Domains"/>
    <property type="match status" value="1"/>
</dbReference>
<dbReference type="PROSITE" id="PS51781">
    <property type="entry name" value="SH3B"/>
    <property type="match status" value="1"/>
</dbReference>
<feature type="chain" id="PRO_5038441384" description="SH3b domain-containing protein" evidence="1">
    <location>
        <begin position="24"/>
        <end position="301"/>
    </location>
</feature>
<evidence type="ECO:0000313" key="4">
    <source>
        <dbReference type="Proteomes" id="UP000076623"/>
    </source>
</evidence>
<dbReference type="PANTHER" id="PTHR37806">
    <property type="entry name" value="LMO0724 PROTEIN"/>
    <property type="match status" value="1"/>
</dbReference>
<dbReference type="RefSeq" id="WP_066398114.1">
    <property type="nucleotide sequence ID" value="NZ_CP015378.1"/>
</dbReference>
<feature type="domain" description="SH3b" evidence="2">
    <location>
        <begin position="33"/>
        <end position="101"/>
    </location>
</feature>
<dbReference type="KEGG" id="fpn:ABE65_018270"/>
<evidence type="ECO:0000259" key="2">
    <source>
        <dbReference type="PROSITE" id="PS51781"/>
    </source>
</evidence>
<evidence type="ECO:0000256" key="1">
    <source>
        <dbReference type="SAM" id="SignalP"/>
    </source>
</evidence>
<gene>
    <name evidence="3" type="ORF">ABE65_018270</name>
</gene>
<reference evidence="3 4" key="1">
    <citation type="submission" date="2016-04" db="EMBL/GenBank/DDBJ databases">
        <title>Complete genome sequence of Fictibacillus phosphorivorans G25-29, a strain toxic to nematodes.</title>
        <authorList>
            <person name="Zheng Z."/>
        </authorList>
    </citation>
    <scope>NUCLEOTIDE SEQUENCE [LARGE SCALE GENOMIC DNA]</scope>
    <source>
        <strain evidence="3 4">G25-29</strain>
    </source>
</reference>
<dbReference type="AlphaFoldDB" id="A0A160IQU6"/>
<dbReference type="InterPro" id="IPR039563">
    <property type="entry name" value="Peptidase_C39_single_dom"/>
</dbReference>